<reference evidence="4 5" key="1">
    <citation type="submission" date="2020-08" db="EMBL/GenBank/DDBJ databases">
        <title>Genomic Encyclopedia of Type Strains, Phase IV (KMG-IV): sequencing the most valuable type-strain genomes for metagenomic binning, comparative biology and taxonomic classification.</title>
        <authorList>
            <person name="Goeker M."/>
        </authorList>
    </citation>
    <scope>NUCLEOTIDE SEQUENCE [LARGE SCALE GENOMIC DNA]</scope>
    <source>
        <strain evidence="4 5">DSM 101064</strain>
    </source>
</reference>
<organism evidence="4 5">
    <name type="scientific">Yoonia ponticola</name>
    <dbReference type="NCBI Taxonomy" id="1524255"/>
    <lineage>
        <taxon>Bacteria</taxon>
        <taxon>Pseudomonadati</taxon>
        <taxon>Pseudomonadota</taxon>
        <taxon>Alphaproteobacteria</taxon>
        <taxon>Rhodobacterales</taxon>
        <taxon>Paracoccaceae</taxon>
        <taxon>Yoonia</taxon>
    </lineage>
</organism>
<dbReference type="Pfam" id="PF05036">
    <property type="entry name" value="SPOR"/>
    <property type="match status" value="1"/>
</dbReference>
<dbReference type="Gene3D" id="3.30.70.1070">
    <property type="entry name" value="Sporulation related repeat"/>
    <property type="match status" value="1"/>
</dbReference>
<feature type="compositionally biased region" description="Low complexity" evidence="1">
    <location>
        <begin position="203"/>
        <end position="212"/>
    </location>
</feature>
<dbReference type="InterPro" id="IPR007730">
    <property type="entry name" value="SPOR-like_dom"/>
</dbReference>
<name>A0A7W9BKJ9_9RHOB</name>
<keyword evidence="2" id="KW-0472">Membrane</keyword>
<evidence type="ECO:0000256" key="1">
    <source>
        <dbReference type="SAM" id="MobiDB-lite"/>
    </source>
</evidence>
<feature type="compositionally biased region" description="Low complexity" evidence="1">
    <location>
        <begin position="221"/>
        <end position="240"/>
    </location>
</feature>
<keyword evidence="2" id="KW-1133">Transmembrane helix</keyword>
<comment type="caution">
    <text evidence="4">The sequence shown here is derived from an EMBL/GenBank/DDBJ whole genome shotgun (WGS) entry which is preliminary data.</text>
</comment>
<dbReference type="AlphaFoldDB" id="A0A7W9BKJ9"/>
<evidence type="ECO:0000313" key="5">
    <source>
        <dbReference type="Proteomes" id="UP000535415"/>
    </source>
</evidence>
<proteinExistence type="predicted"/>
<sequence>MAIYDERDKSQSFVQSGSLMNYAGAAVSLALVVGVSVWGYQLIMRDVSGIPVVRAMDGAMRVAPQTPGGDIASHEGLSVNDVAGIGEAAGPSDSLLLAPQTAGLAEEDLSVEPLIDDNLHLESQAEAGEVMPAADAAPTEAQIPTALETSVTTDATERLTTEGILALADQIAGTATPMTALADGATIEPTVSVDGVDVASAPAVAPSVPGVSTSLRPTVRPASVTQASATPSAAPTAAAPQVADTSTAVAAALAEATVATDGALPVGTNLVQLGAFPSADTAAAEWTRMASLFADYMGDKSRVIQEASSGGSTFYRLRASGFTEAADARRFCATLQAANADCIPVVVR</sequence>
<keyword evidence="5" id="KW-1185">Reference proteome</keyword>
<dbReference type="RefSeq" id="WP_246414587.1">
    <property type="nucleotide sequence ID" value="NZ_JACIJM010000004.1"/>
</dbReference>
<feature type="domain" description="SPOR" evidence="3">
    <location>
        <begin position="263"/>
        <end position="348"/>
    </location>
</feature>
<dbReference type="SUPFAM" id="SSF110997">
    <property type="entry name" value="Sporulation related repeat"/>
    <property type="match status" value="1"/>
</dbReference>
<feature type="transmembrane region" description="Helical" evidence="2">
    <location>
        <begin position="20"/>
        <end position="40"/>
    </location>
</feature>
<dbReference type="InterPro" id="IPR036680">
    <property type="entry name" value="SPOR-like_sf"/>
</dbReference>
<accession>A0A7W9BKJ9</accession>
<evidence type="ECO:0000313" key="4">
    <source>
        <dbReference type="EMBL" id="MBB5721997.1"/>
    </source>
</evidence>
<dbReference type="EMBL" id="JACIJM010000004">
    <property type="protein sequence ID" value="MBB5721997.1"/>
    <property type="molecule type" value="Genomic_DNA"/>
</dbReference>
<dbReference type="Proteomes" id="UP000535415">
    <property type="component" value="Unassembled WGS sequence"/>
</dbReference>
<feature type="region of interest" description="Disordered" evidence="1">
    <location>
        <begin position="203"/>
        <end position="240"/>
    </location>
</feature>
<evidence type="ECO:0000256" key="2">
    <source>
        <dbReference type="SAM" id="Phobius"/>
    </source>
</evidence>
<dbReference type="PROSITE" id="PS51724">
    <property type="entry name" value="SPOR"/>
    <property type="match status" value="1"/>
</dbReference>
<protein>
    <recommendedName>
        <fullName evidence="3">SPOR domain-containing protein</fullName>
    </recommendedName>
</protein>
<dbReference type="GO" id="GO:0042834">
    <property type="term" value="F:peptidoglycan binding"/>
    <property type="evidence" value="ECO:0007669"/>
    <property type="project" value="InterPro"/>
</dbReference>
<feature type="region of interest" description="Disordered" evidence="1">
    <location>
        <begin position="134"/>
        <end position="155"/>
    </location>
</feature>
<gene>
    <name evidence="4" type="ORF">FHS72_001621</name>
</gene>
<evidence type="ECO:0000259" key="3">
    <source>
        <dbReference type="PROSITE" id="PS51724"/>
    </source>
</evidence>
<keyword evidence="2" id="KW-0812">Transmembrane</keyword>